<organism evidence="2 3">
    <name type="scientific">Plasmopara halstedii</name>
    <name type="common">Downy mildew of sunflower</name>
    <dbReference type="NCBI Taxonomy" id="4781"/>
    <lineage>
        <taxon>Eukaryota</taxon>
        <taxon>Sar</taxon>
        <taxon>Stramenopiles</taxon>
        <taxon>Oomycota</taxon>
        <taxon>Peronosporomycetes</taxon>
        <taxon>Peronosporales</taxon>
        <taxon>Peronosporaceae</taxon>
        <taxon>Plasmopara</taxon>
    </lineage>
</organism>
<evidence type="ECO:0000256" key="1">
    <source>
        <dbReference type="SAM" id="MobiDB-lite"/>
    </source>
</evidence>
<name>A0A0P1ARH9_PLAHL</name>
<sequence>MNGPKSWGGLRWDAACNRSDMKAKYWILPQERTTQPHENPAIPLSSERTDVNKTEVHCTSDISRSAVTHTQKQRLSL</sequence>
<dbReference type="GeneID" id="36409233"/>
<reference evidence="3" key="1">
    <citation type="submission" date="2014-09" db="EMBL/GenBank/DDBJ databases">
        <authorList>
            <person name="Sharma Rahul"/>
            <person name="Thines Marco"/>
        </authorList>
    </citation>
    <scope>NUCLEOTIDE SEQUENCE [LARGE SCALE GENOMIC DNA]</scope>
</reference>
<dbReference type="RefSeq" id="XP_024580261.1">
    <property type="nucleotide sequence ID" value="XM_024729933.1"/>
</dbReference>
<evidence type="ECO:0000313" key="3">
    <source>
        <dbReference type="Proteomes" id="UP000054928"/>
    </source>
</evidence>
<dbReference type="EMBL" id="CCYD01000810">
    <property type="protein sequence ID" value="CEG43892.1"/>
    <property type="molecule type" value="Genomic_DNA"/>
</dbReference>
<protein>
    <submittedName>
        <fullName evidence="2">Uncharacterized protein</fullName>
    </submittedName>
</protein>
<evidence type="ECO:0000313" key="2">
    <source>
        <dbReference type="EMBL" id="CEG43892.1"/>
    </source>
</evidence>
<feature type="region of interest" description="Disordered" evidence="1">
    <location>
        <begin position="29"/>
        <end position="53"/>
    </location>
</feature>
<accession>A0A0P1ARH9</accession>
<dbReference type="AlphaFoldDB" id="A0A0P1ARH9"/>
<dbReference type="Proteomes" id="UP000054928">
    <property type="component" value="Unassembled WGS sequence"/>
</dbReference>
<keyword evidence="3" id="KW-1185">Reference proteome</keyword>
<proteinExistence type="predicted"/>